<evidence type="ECO:0000313" key="3">
    <source>
        <dbReference type="Proteomes" id="UP001595828"/>
    </source>
</evidence>
<sequence>MGLALLGGAGLLTFSAPVAAATPGWKPTDDDSLLLDLRSSGYRVGEALRGYQTPSGVCVDFADLVQALDLPVRMDKKSRRATGWFFAEDQKFTLDREADTVQNVNGVQPLSAEDIHDTAEGWCVETTALSRWMGVTLRPDLGNATLILESERKLPFLAAIERKSRAARLRPSAPFDISLLPQAPTPYRAFRAPSVDGLIKFALRNEPRYGTLRETRFEFLAAGEIAGASVDARLASDTVGRPATLRLRAYRSDPQGRLLGPLHATQVAGGDVGTFAGNLTGQSAVGRGVFISNRPIARPNRFAVTEFRGTLPTGWDAELYRNGQLLAFEQGRLDGRYEFLDVDLLYGQNLFEVVLYGPQGQIRRETSEVPVGADNIPAGQTWYWAGIIDQGRDLIEFGNRSNPTHAGWRWGVGVERGLDARTGIGLAAQSLMLNGTRHTYLESTLTRALGPMLVELSGAQQFAVPGVGSGRALRAQALGAAYGVNFKAETLWVQGDYESELVTADQRREDLIQLEKSFHFGRLNVPVQIGLRRAEGRDGRKVTEALTRVSINTRPISLTAELSRVRTRETYGPPGPLGNETRLTLLANSAIGKVRLRGESRFGLGGGGFEAARVVGEVSLSERSDLRVTGDYTAENHRAGLGVALVRQFRQFSLRAEGDVATDGTVGAGLSFAFSFGQDPTDGRIRFSNEKLATNGQAAVEVFRDENADGRREAGEEAVKGAIVAAGLAGKSVPTDAAGRSRVTGLRPFQPVMLSVDTSDLEDALLQPATKGIVITPRPGIASKVSIALVPTGEVEGTLLDTNGDPREGVDLDLVDMRGAVTTTARSEYDGFFLFEKVPYGSYRVRLSAASASALGVTQAIIGTVTVNRAEPVARLGPTSLAPAPRIAQAAP</sequence>
<dbReference type="EMBL" id="JBHSDR010000003">
    <property type="protein sequence ID" value="MFC4293932.1"/>
    <property type="molecule type" value="Genomic_DNA"/>
</dbReference>
<gene>
    <name evidence="2" type="ORF">ACFO0A_02540</name>
</gene>
<accession>A0ABV8RLW4</accession>
<feature type="signal peptide" evidence="1">
    <location>
        <begin position="1"/>
        <end position="20"/>
    </location>
</feature>
<feature type="chain" id="PRO_5046359577" evidence="1">
    <location>
        <begin position="21"/>
        <end position="892"/>
    </location>
</feature>
<dbReference type="Proteomes" id="UP001595828">
    <property type="component" value="Unassembled WGS sequence"/>
</dbReference>
<comment type="caution">
    <text evidence="2">The sequence shown here is derived from an EMBL/GenBank/DDBJ whole genome shotgun (WGS) entry which is preliminary data.</text>
</comment>
<keyword evidence="1" id="KW-0732">Signal</keyword>
<protein>
    <submittedName>
        <fullName evidence="2">Carboxypeptidase regulatory-like domain-containing protein</fullName>
    </submittedName>
</protein>
<keyword evidence="3" id="KW-1185">Reference proteome</keyword>
<organism evidence="2 3">
    <name type="scientific">Novosphingobium tardum</name>
    <dbReference type="NCBI Taxonomy" id="1538021"/>
    <lineage>
        <taxon>Bacteria</taxon>
        <taxon>Pseudomonadati</taxon>
        <taxon>Pseudomonadota</taxon>
        <taxon>Alphaproteobacteria</taxon>
        <taxon>Sphingomonadales</taxon>
        <taxon>Sphingomonadaceae</taxon>
        <taxon>Novosphingobium</taxon>
    </lineage>
</organism>
<name>A0ABV8RLW4_9SPHN</name>
<evidence type="ECO:0000313" key="2">
    <source>
        <dbReference type="EMBL" id="MFC4293932.1"/>
    </source>
</evidence>
<reference evidence="3" key="1">
    <citation type="journal article" date="2019" name="Int. J. Syst. Evol. Microbiol.">
        <title>The Global Catalogue of Microorganisms (GCM) 10K type strain sequencing project: providing services to taxonomists for standard genome sequencing and annotation.</title>
        <authorList>
            <consortium name="The Broad Institute Genomics Platform"/>
            <consortium name="The Broad Institute Genome Sequencing Center for Infectious Disease"/>
            <person name="Wu L."/>
            <person name="Ma J."/>
        </authorList>
    </citation>
    <scope>NUCLEOTIDE SEQUENCE [LARGE SCALE GENOMIC DNA]</scope>
    <source>
        <strain evidence="3">CGMCC 1.12989</strain>
    </source>
</reference>
<proteinExistence type="predicted"/>
<dbReference type="SUPFAM" id="SSF49478">
    <property type="entry name" value="Cna protein B-type domain"/>
    <property type="match status" value="1"/>
</dbReference>
<evidence type="ECO:0000256" key="1">
    <source>
        <dbReference type="SAM" id="SignalP"/>
    </source>
</evidence>